<gene>
    <name evidence="1" type="ORF">OIDMADRAFT_17347</name>
</gene>
<dbReference type="InParanoid" id="A0A0C3HW90"/>
<accession>A0A0C3HW90</accession>
<proteinExistence type="predicted"/>
<organism evidence="1 2">
    <name type="scientific">Oidiodendron maius (strain Zn)</name>
    <dbReference type="NCBI Taxonomy" id="913774"/>
    <lineage>
        <taxon>Eukaryota</taxon>
        <taxon>Fungi</taxon>
        <taxon>Dikarya</taxon>
        <taxon>Ascomycota</taxon>
        <taxon>Pezizomycotina</taxon>
        <taxon>Leotiomycetes</taxon>
        <taxon>Leotiomycetes incertae sedis</taxon>
        <taxon>Myxotrichaceae</taxon>
        <taxon>Oidiodendron</taxon>
    </lineage>
</organism>
<protein>
    <submittedName>
        <fullName evidence="1">Uncharacterized protein</fullName>
    </submittedName>
</protein>
<dbReference type="Proteomes" id="UP000054321">
    <property type="component" value="Unassembled WGS sequence"/>
</dbReference>
<keyword evidence="2" id="KW-1185">Reference proteome</keyword>
<reference evidence="2" key="2">
    <citation type="submission" date="2015-01" db="EMBL/GenBank/DDBJ databases">
        <title>Evolutionary Origins and Diversification of the Mycorrhizal Mutualists.</title>
        <authorList>
            <consortium name="DOE Joint Genome Institute"/>
            <consortium name="Mycorrhizal Genomics Consortium"/>
            <person name="Kohler A."/>
            <person name="Kuo A."/>
            <person name="Nagy L.G."/>
            <person name="Floudas D."/>
            <person name="Copeland A."/>
            <person name="Barry K.W."/>
            <person name="Cichocki N."/>
            <person name="Veneault-Fourrey C."/>
            <person name="LaButti K."/>
            <person name="Lindquist E.A."/>
            <person name="Lipzen A."/>
            <person name="Lundell T."/>
            <person name="Morin E."/>
            <person name="Murat C."/>
            <person name="Riley R."/>
            <person name="Ohm R."/>
            <person name="Sun H."/>
            <person name="Tunlid A."/>
            <person name="Henrissat B."/>
            <person name="Grigoriev I.V."/>
            <person name="Hibbett D.S."/>
            <person name="Martin F."/>
        </authorList>
    </citation>
    <scope>NUCLEOTIDE SEQUENCE [LARGE SCALE GENOMIC DNA]</scope>
    <source>
        <strain evidence="2">Zn</strain>
    </source>
</reference>
<reference evidence="1 2" key="1">
    <citation type="submission" date="2014-04" db="EMBL/GenBank/DDBJ databases">
        <authorList>
            <consortium name="DOE Joint Genome Institute"/>
            <person name="Kuo A."/>
            <person name="Martino E."/>
            <person name="Perotto S."/>
            <person name="Kohler A."/>
            <person name="Nagy L.G."/>
            <person name="Floudas D."/>
            <person name="Copeland A."/>
            <person name="Barry K.W."/>
            <person name="Cichocki N."/>
            <person name="Veneault-Fourrey C."/>
            <person name="LaButti K."/>
            <person name="Lindquist E.A."/>
            <person name="Lipzen A."/>
            <person name="Lundell T."/>
            <person name="Morin E."/>
            <person name="Murat C."/>
            <person name="Sun H."/>
            <person name="Tunlid A."/>
            <person name="Henrissat B."/>
            <person name="Grigoriev I.V."/>
            <person name="Hibbett D.S."/>
            <person name="Martin F."/>
            <person name="Nordberg H.P."/>
            <person name="Cantor M.N."/>
            <person name="Hua S.X."/>
        </authorList>
    </citation>
    <scope>NUCLEOTIDE SEQUENCE [LARGE SCALE GENOMIC DNA]</scope>
    <source>
        <strain evidence="1 2">Zn</strain>
    </source>
</reference>
<sequence length="68" mass="7348">MWLAALCPGSPWNRFLCVKSVDGCITCDGIRISLVASCYVTSRSLGKALEIDLAVNMEVDGPEWKGIS</sequence>
<dbReference type="HOGENOM" id="CLU_2794591_0_0_1"/>
<name>A0A0C3HW90_OIDMZ</name>
<dbReference type="AlphaFoldDB" id="A0A0C3HW90"/>
<evidence type="ECO:0000313" key="2">
    <source>
        <dbReference type="Proteomes" id="UP000054321"/>
    </source>
</evidence>
<evidence type="ECO:0000313" key="1">
    <source>
        <dbReference type="EMBL" id="KIN06507.1"/>
    </source>
</evidence>
<dbReference type="EMBL" id="KN832871">
    <property type="protein sequence ID" value="KIN06507.1"/>
    <property type="molecule type" value="Genomic_DNA"/>
</dbReference>